<gene>
    <name evidence="1" type="ORF">DB30_00336</name>
</gene>
<evidence type="ECO:0000313" key="1">
    <source>
        <dbReference type="EMBL" id="KIG13334.1"/>
    </source>
</evidence>
<reference evidence="1 2" key="1">
    <citation type="submission" date="2014-12" db="EMBL/GenBank/DDBJ databases">
        <title>Genome assembly of Enhygromyxa salina DSM 15201.</title>
        <authorList>
            <person name="Sharma G."/>
            <person name="Subramanian S."/>
        </authorList>
    </citation>
    <scope>NUCLEOTIDE SEQUENCE [LARGE SCALE GENOMIC DNA]</scope>
    <source>
        <strain evidence="1 2">DSM 15201</strain>
    </source>
</reference>
<dbReference type="AlphaFoldDB" id="A0A0C1Z6T2"/>
<organism evidence="1 2">
    <name type="scientific">Enhygromyxa salina</name>
    <dbReference type="NCBI Taxonomy" id="215803"/>
    <lineage>
        <taxon>Bacteria</taxon>
        <taxon>Pseudomonadati</taxon>
        <taxon>Myxococcota</taxon>
        <taxon>Polyangia</taxon>
        <taxon>Nannocystales</taxon>
        <taxon>Nannocystaceae</taxon>
        <taxon>Enhygromyxa</taxon>
    </lineage>
</organism>
<dbReference type="PANTHER" id="PTHR35566">
    <property type="entry name" value="BLR3599 PROTEIN"/>
    <property type="match status" value="1"/>
</dbReference>
<sequence length="455" mass="51014">MSTTNRKHYDRVIWREGMLISPQHLQQQELFEEQTLHERLAASTPLSWGVQAVEFDAGALKSGRLELTRFDGVMPDGTDLRGKLSVPSRTIGDHFPTTAKQLEVSLGLPVLREGVSNFHEIDSEWRGRYLATTRSVGDISMSKNTRNLDVGQAAAVLLFGEEKDEDHIKLKIAEIVRDEDGSFTLSDSYIPPVLHIGASPVIMSGLREIMSLSVVKQRALTATRRQRDAATIEFAAADVTRYLLLNAINSGIPMLKHTSEEPNTSSLAAYLMLLQYAGGLCSFTGEFDPSSFPRFQYLDLRNCFLPMFQNIKTMLGAAVKDMSIKIPLEAREDGMWIGRLSEQRMIDCKDWVLAVESDSPEQQVANKLPQLSKMSSWKQISAIVKSATPGVPLQPTHRPPNEIAIKPNQVYFMIKKDDRYWRDVLAERTIAIYVPPPFDPKHAKITMMGIPRTDG</sequence>
<dbReference type="RefSeq" id="WP_052555950.1">
    <property type="nucleotide sequence ID" value="NZ_JMCC02000100.1"/>
</dbReference>
<dbReference type="InterPro" id="IPR010263">
    <property type="entry name" value="T6SS_TssK"/>
</dbReference>
<dbReference type="EMBL" id="JMCC02000100">
    <property type="protein sequence ID" value="KIG13334.1"/>
    <property type="molecule type" value="Genomic_DNA"/>
</dbReference>
<accession>A0A0C1Z6T2</accession>
<proteinExistence type="predicted"/>
<dbReference type="Pfam" id="PF05936">
    <property type="entry name" value="T6SS_VasE"/>
    <property type="match status" value="1"/>
</dbReference>
<evidence type="ECO:0008006" key="3">
    <source>
        <dbReference type="Google" id="ProtNLM"/>
    </source>
</evidence>
<dbReference type="PANTHER" id="PTHR35566:SF1">
    <property type="entry name" value="TYPE VI SECRETION SYSTEM BASEPLATE COMPONENT TSSK1"/>
    <property type="match status" value="1"/>
</dbReference>
<evidence type="ECO:0000313" key="2">
    <source>
        <dbReference type="Proteomes" id="UP000031599"/>
    </source>
</evidence>
<comment type="caution">
    <text evidence="1">The sequence shown here is derived from an EMBL/GenBank/DDBJ whole genome shotgun (WGS) entry which is preliminary data.</text>
</comment>
<protein>
    <recommendedName>
        <fullName evidence="3">Type VI secretion system baseplate subunit TssK</fullName>
    </recommendedName>
</protein>
<name>A0A0C1Z6T2_9BACT</name>
<dbReference type="NCBIfam" id="TIGR03353">
    <property type="entry name" value="VI_chp_4"/>
    <property type="match status" value="1"/>
</dbReference>
<dbReference type="Proteomes" id="UP000031599">
    <property type="component" value="Unassembled WGS sequence"/>
</dbReference>